<organism evidence="1">
    <name type="scientific">Anguilla anguilla</name>
    <name type="common">European freshwater eel</name>
    <name type="synonym">Muraena anguilla</name>
    <dbReference type="NCBI Taxonomy" id="7936"/>
    <lineage>
        <taxon>Eukaryota</taxon>
        <taxon>Metazoa</taxon>
        <taxon>Chordata</taxon>
        <taxon>Craniata</taxon>
        <taxon>Vertebrata</taxon>
        <taxon>Euteleostomi</taxon>
        <taxon>Actinopterygii</taxon>
        <taxon>Neopterygii</taxon>
        <taxon>Teleostei</taxon>
        <taxon>Anguilliformes</taxon>
        <taxon>Anguillidae</taxon>
        <taxon>Anguilla</taxon>
    </lineage>
</organism>
<evidence type="ECO:0000313" key="1">
    <source>
        <dbReference type="EMBL" id="JAH23076.1"/>
    </source>
</evidence>
<proteinExistence type="predicted"/>
<sequence length="45" mass="5204">MNNGERLFHLCLQRNSSNLMLCKSMMVTLSPAIYRPFPFVGMNKL</sequence>
<dbReference type="AlphaFoldDB" id="A0A0E9R1M1"/>
<reference evidence="1" key="1">
    <citation type="submission" date="2014-11" db="EMBL/GenBank/DDBJ databases">
        <authorList>
            <person name="Amaro Gonzalez C."/>
        </authorList>
    </citation>
    <scope>NUCLEOTIDE SEQUENCE</scope>
</reference>
<accession>A0A0E9R1M1</accession>
<protein>
    <submittedName>
        <fullName evidence="1">Uncharacterized protein</fullName>
    </submittedName>
</protein>
<name>A0A0E9R1M1_ANGAN</name>
<reference evidence="1" key="2">
    <citation type="journal article" date="2015" name="Fish Shellfish Immunol.">
        <title>Early steps in the European eel (Anguilla anguilla)-Vibrio vulnificus interaction in the gills: Role of the RtxA13 toxin.</title>
        <authorList>
            <person name="Callol A."/>
            <person name="Pajuelo D."/>
            <person name="Ebbesson L."/>
            <person name="Teles M."/>
            <person name="MacKenzie S."/>
            <person name="Amaro C."/>
        </authorList>
    </citation>
    <scope>NUCLEOTIDE SEQUENCE</scope>
</reference>
<dbReference type="EMBL" id="GBXM01085501">
    <property type="protein sequence ID" value="JAH23076.1"/>
    <property type="molecule type" value="Transcribed_RNA"/>
</dbReference>